<organism evidence="2 3">
    <name type="scientific">Mycena rosella</name>
    <name type="common">Pink bonnet</name>
    <name type="synonym">Agaricus rosellus</name>
    <dbReference type="NCBI Taxonomy" id="1033263"/>
    <lineage>
        <taxon>Eukaryota</taxon>
        <taxon>Fungi</taxon>
        <taxon>Dikarya</taxon>
        <taxon>Basidiomycota</taxon>
        <taxon>Agaricomycotina</taxon>
        <taxon>Agaricomycetes</taxon>
        <taxon>Agaricomycetidae</taxon>
        <taxon>Agaricales</taxon>
        <taxon>Marasmiineae</taxon>
        <taxon>Mycenaceae</taxon>
        <taxon>Mycena</taxon>
    </lineage>
</organism>
<sequence>MPAPLFPPLRLYADPPPHWHEGRLSAILVLSLFSVPLAGAPFLWGVRVLWHWRAVGFLPPVPVRSLFRSSSIPFSFLLLVFAFWSCCGILRPVSVFRAYSGRGARSLFSCRSRRTR</sequence>
<dbReference type="Proteomes" id="UP001221757">
    <property type="component" value="Unassembled WGS sequence"/>
</dbReference>
<evidence type="ECO:0000256" key="1">
    <source>
        <dbReference type="SAM" id="Phobius"/>
    </source>
</evidence>
<keyword evidence="3" id="KW-1185">Reference proteome</keyword>
<dbReference type="AlphaFoldDB" id="A0AAD7CRT3"/>
<evidence type="ECO:0000313" key="2">
    <source>
        <dbReference type="EMBL" id="KAJ7659901.1"/>
    </source>
</evidence>
<evidence type="ECO:0000313" key="3">
    <source>
        <dbReference type="Proteomes" id="UP001221757"/>
    </source>
</evidence>
<dbReference type="EMBL" id="JARKIE010000266">
    <property type="protein sequence ID" value="KAJ7659901.1"/>
    <property type="molecule type" value="Genomic_DNA"/>
</dbReference>
<feature type="transmembrane region" description="Helical" evidence="1">
    <location>
        <begin position="70"/>
        <end position="90"/>
    </location>
</feature>
<proteinExistence type="predicted"/>
<gene>
    <name evidence="2" type="ORF">B0H17DRAFT_1095910</name>
</gene>
<keyword evidence="1" id="KW-1133">Transmembrane helix</keyword>
<keyword evidence="1" id="KW-0472">Membrane</keyword>
<protein>
    <recommendedName>
        <fullName evidence="4">Transmembrane protein</fullName>
    </recommendedName>
</protein>
<feature type="transmembrane region" description="Helical" evidence="1">
    <location>
        <begin position="27"/>
        <end position="50"/>
    </location>
</feature>
<comment type="caution">
    <text evidence="2">The sequence shown here is derived from an EMBL/GenBank/DDBJ whole genome shotgun (WGS) entry which is preliminary data.</text>
</comment>
<accession>A0AAD7CRT3</accession>
<reference evidence="2" key="1">
    <citation type="submission" date="2023-03" db="EMBL/GenBank/DDBJ databases">
        <title>Massive genome expansion in bonnet fungi (Mycena s.s.) driven by repeated elements and novel gene families across ecological guilds.</title>
        <authorList>
            <consortium name="Lawrence Berkeley National Laboratory"/>
            <person name="Harder C.B."/>
            <person name="Miyauchi S."/>
            <person name="Viragh M."/>
            <person name="Kuo A."/>
            <person name="Thoen E."/>
            <person name="Andreopoulos B."/>
            <person name="Lu D."/>
            <person name="Skrede I."/>
            <person name="Drula E."/>
            <person name="Henrissat B."/>
            <person name="Morin E."/>
            <person name="Kohler A."/>
            <person name="Barry K."/>
            <person name="LaButti K."/>
            <person name="Morin E."/>
            <person name="Salamov A."/>
            <person name="Lipzen A."/>
            <person name="Mereny Z."/>
            <person name="Hegedus B."/>
            <person name="Baldrian P."/>
            <person name="Stursova M."/>
            <person name="Weitz H."/>
            <person name="Taylor A."/>
            <person name="Grigoriev I.V."/>
            <person name="Nagy L.G."/>
            <person name="Martin F."/>
            <person name="Kauserud H."/>
        </authorList>
    </citation>
    <scope>NUCLEOTIDE SEQUENCE</scope>
    <source>
        <strain evidence="2">CBHHK067</strain>
    </source>
</reference>
<keyword evidence="1" id="KW-0812">Transmembrane</keyword>
<name>A0AAD7CRT3_MYCRO</name>
<evidence type="ECO:0008006" key="4">
    <source>
        <dbReference type="Google" id="ProtNLM"/>
    </source>
</evidence>